<keyword evidence="2" id="KW-0479">Metal-binding</keyword>
<keyword evidence="4" id="KW-0460">Magnesium</keyword>
<name>A0A0K6HV03_9HYPH</name>
<dbReference type="AlphaFoldDB" id="A0A0K6HV03"/>
<protein>
    <submittedName>
        <fullName evidence="6">Predicted glycoside hydrolase or deacetylase ChbG, UPF0249 family</fullName>
    </submittedName>
</protein>
<keyword evidence="3 6" id="KW-0378">Hydrolase</keyword>
<dbReference type="OrthoDB" id="9774177at2"/>
<organism evidence="6 7">
    <name type="scientific">Pannonibacter indicus</name>
    <dbReference type="NCBI Taxonomy" id="466044"/>
    <lineage>
        <taxon>Bacteria</taxon>
        <taxon>Pseudomonadati</taxon>
        <taxon>Pseudomonadota</taxon>
        <taxon>Alphaproteobacteria</taxon>
        <taxon>Hyphomicrobiales</taxon>
        <taxon>Stappiaceae</taxon>
        <taxon>Pannonibacter</taxon>
    </lineage>
</organism>
<dbReference type="Gene3D" id="3.20.20.370">
    <property type="entry name" value="Glycoside hydrolase/deacetylase"/>
    <property type="match status" value="1"/>
</dbReference>
<dbReference type="RefSeq" id="WP_055455064.1">
    <property type="nucleotide sequence ID" value="NZ_CYHE01000003.1"/>
</dbReference>
<dbReference type="SUPFAM" id="SSF88713">
    <property type="entry name" value="Glycoside hydrolase/deacetylase"/>
    <property type="match status" value="1"/>
</dbReference>
<keyword evidence="7" id="KW-1185">Reference proteome</keyword>
<sequence length="265" mass="29755">MKRITLAAVDYGFAFGTDRAIRELLAQGRLSAVGCLAFSEMWRREYAPLREVVDCSAGHALVGLTLTLTGAFGKPMSPRWQQELGPSFRSPGWFGRRAGFGLLPDEIILEEMAAQIRSFMAHFGAEPQFITLSDGLMRHRALVRLLARAVEAEGLANRPLLIYPQGEGRALRRFSRFALKLGFPLLASGPILPDPPTEAELQEALRHHFDGLPEMAFVVARPAIIDDRLRRQLPKAELARRERHFAVLKSLKFFNTLAEKDIFLY</sequence>
<dbReference type="GO" id="GO:0005975">
    <property type="term" value="P:carbohydrate metabolic process"/>
    <property type="evidence" value="ECO:0007669"/>
    <property type="project" value="InterPro"/>
</dbReference>
<evidence type="ECO:0000313" key="7">
    <source>
        <dbReference type="Proteomes" id="UP000183900"/>
    </source>
</evidence>
<evidence type="ECO:0000313" key="6">
    <source>
        <dbReference type="EMBL" id="CUA94661.1"/>
    </source>
</evidence>
<evidence type="ECO:0000256" key="5">
    <source>
        <dbReference type="ARBA" id="ARBA00023277"/>
    </source>
</evidence>
<gene>
    <name evidence="6" type="ORF">Ga0061067_103260</name>
</gene>
<dbReference type="InterPro" id="IPR011330">
    <property type="entry name" value="Glyco_hydro/deAcase_b/a-brl"/>
</dbReference>
<accession>A0A0K6HV03</accession>
<reference evidence="7" key="1">
    <citation type="submission" date="2015-08" db="EMBL/GenBank/DDBJ databases">
        <authorList>
            <person name="Varghese N."/>
        </authorList>
    </citation>
    <scope>NUCLEOTIDE SEQUENCE [LARGE SCALE GENOMIC DNA]</scope>
    <source>
        <strain evidence="7">DSM 23407</strain>
    </source>
</reference>
<keyword evidence="5" id="KW-0119">Carbohydrate metabolism</keyword>
<evidence type="ECO:0000256" key="1">
    <source>
        <dbReference type="ARBA" id="ARBA00001946"/>
    </source>
</evidence>
<dbReference type="GO" id="GO:0046872">
    <property type="term" value="F:metal ion binding"/>
    <property type="evidence" value="ECO:0007669"/>
    <property type="project" value="UniProtKB-KW"/>
</dbReference>
<evidence type="ECO:0000256" key="4">
    <source>
        <dbReference type="ARBA" id="ARBA00022842"/>
    </source>
</evidence>
<dbReference type="EMBL" id="CYHE01000003">
    <property type="protein sequence ID" value="CUA94661.1"/>
    <property type="molecule type" value="Genomic_DNA"/>
</dbReference>
<comment type="cofactor">
    <cofactor evidence="1">
        <name>Mg(2+)</name>
        <dbReference type="ChEBI" id="CHEBI:18420"/>
    </cofactor>
</comment>
<evidence type="ECO:0000256" key="3">
    <source>
        <dbReference type="ARBA" id="ARBA00022801"/>
    </source>
</evidence>
<dbReference type="Pfam" id="PF04794">
    <property type="entry name" value="YdjC"/>
    <property type="match status" value="1"/>
</dbReference>
<dbReference type="Proteomes" id="UP000183900">
    <property type="component" value="Unassembled WGS sequence"/>
</dbReference>
<dbReference type="InterPro" id="IPR006879">
    <property type="entry name" value="YdjC-like"/>
</dbReference>
<proteinExistence type="predicted"/>
<dbReference type="GO" id="GO:0016787">
    <property type="term" value="F:hydrolase activity"/>
    <property type="evidence" value="ECO:0007669"/>
    <property type="project" value="UniProtKB-KW"/>
</dbReference>
<evidence type="ECO:0000256" key="2">
    <source>
        <dbReference type="ARBA" id="ARBA00022723"/>
    </source>
</evidence>